<gene>
    <name evidence="2" type="ORF">DD559_09845</name>
</gene>
<dbReference type="RefSeq" id="WP_116469020.1">
    <property type="nucleotide sequence ID" value="NZ_QENQ01000001.1"/>
</dbReference>
<evidence type="ECO:0000256" key="1">
    <source>
        <dbReference type="SAM" id="SignalP"/>
    </source>
</evidence>
<dbReference type="CDD" id="cd14789">
    <property type="entry name" value="Tiki"/>
    <property type="match status" value="1"/>
</dbReference>
<feature type="chain" id="PRO_5015688632" evidence="1">
    <location>
        <begin position="20"/>
        <end position="287"/>
    </location>
</feature>
<protein>
    <submittedName>
        <fullName evidence="2">TraB/GumN family protein</fullName>
    </submittedName>
</protein>
<dbReference type="AlphaFoldDB" id="A0A2U0SE88"/>
<dbReference type="OrthoDB" id="9806326at2"/>
<keyword evidence="1" id="KW-0732">Signal</keyword>
<organism evidence="2 3">
    <name type="scientific">Sphingomonas pokkalii</name>
    <dbReference type="NCBI Taxonomy" id="2175090"/>
    <lineage>
        <taxon>Bacteria</taxon>
        <taxon>Pseudomonadati</taxon>
        <taxon>Pseudomonadota</taxon>
        <taxon>Alphaproteobacteria</taxon>
        <taxon>Sphingomonadales</taxon>
        <taxon>Sphingomonadaceae</taxon>
        <taxon>Sphingomonas</taxon>
    </lineage>
</organism>
<keyword evidence="3" id="KW-1185">Reference proteome</keyword>
<accession>A0A2U0SE88</accession>
<dbReference type="PROSITE" id="PS51257">
    <property type="entry name" value="PROKAR_LIPOPROTEIN"/>
    <property type="match status" value="1"/>
</dbReference>
<name>A0A2U0SE88_9SPHN</name>
<dbReference type="InterPro" id="IPR002816">
    <property type="entry name" value="TraB/PrgY/GumN_fam"/>
</dbReference>
<feature type="signal peptide" evidence="1">
    <location>
        <begin position="1"/>
        <end position="19"/>
    </location>
</feature>
<dbReference type="EMBL" id="QENQ01000001">
    <property type="protein sequence ID" value="PVX29585.1"/>
    <property type="molecule type" value="Genomic_DNA"/>
</dbReference>
<sequence length="287" mass="30581">MFRALLLAALFLLGSCGTAPREAKPALWAVRDGDTTVYLFGTVHLLPAGLRWFEGPVRTAFDASDTLVLELVMPPQAETQALLDTLGRTPGDPTVATLPAPEHARLTDTLRQAGLPPQALDRDEPWLAALTLSLLPLQKLGYDDANGAETVLQAAATKAGKQVKGLETAAQQFGYFDHLSAPAQTRLLTETLNGLPRSGTQIDAMITAWSKGDADALAQLLNADLAKNPELRATLLVQRNRNWADWIAARMHTPGTVFVAVGAGHLAGGDSVLAMLGQAGLKVERLQ</sequence>
<dbReference type="PANTHER" id="PTHR40590">
    <property type="entry name" value="CYTOPLASMIC PROTEIN-RELATED"/>
    <property type="match status" value="1"/>
</dbReference>
<reference evidence="2 3" key="1">
    <citation type="submission" date="2018-05" db="EMBL/GenBank/DDBJ databases">
        <title>Description of Sphingomonas pokkalii sp nov, isolated from the rhizosphere of saline tolerant pokkali rice and its draft genome analysis.</title>
        <authorList>
            <person name="Menon R."/>
            <person name="Kumari S."/>
            <person name="Rameshkumar N."/>
        </authorList>
    </citation>
    <scope>NUCLEOTIDE SEQUENCE [LARGE SCALE GENOMIC DNA]</scope>
    <source>
        <strain evidence="2 3">L3B27</strain>
    </source>
</reference>
<comment type="caution">
    <text evidence="2">The sequence shown here is derived from an EMBL/GenBank/DDBJ whole genome shotgun (WGS) entry which is preliminary data.</text>
</comment>
<dbReference type="Proteomes" id="UP000245890">
    <property type="component" value="Unassembled WGS sequence"/>
</dbReference>
<evidence type="ECO:0000313" key="3">
    <source>
        <dbReference type="Proteomes" id="UP000245890"/>
    </source>
</evidence>
<evidence type="ECO:0000313" key="2">
    <source>
        <dbReference type="EMBL" id="PVX29585.1"/>
    </source>
</evidence>
<dbReference type="InterPro" id="IPR047111">
    <property type="entry name" value="YbaP-like"/>
</dbReference>
<dbReference type="Pfam" id="PF01963">
    <property type="entry name" value="TraB_PrgY_gumN"/>
    <property type="match status" value="1"/>
</dbReference>
<proteinExistence type="predicted"/>
<dbReference type="PANTHER" id="PTHR40590:SF1">
    <property type="entry name" value="CYTOPLASMIC PROTEIN"/>
    <property type="match status" value="1"/>
</dbReference>